<dbReference type="Proteomes" id="UP001596296">
    <property type="component" value="Unassembled WGS sequence"/>
</dbReference>
<sequence>MSSDPDRTRLAVLAVVAAAVLVRVAGLGDRPFHWDEARVGYWTLRYVETGVHEYRPIAGGPLVYLLGGRTLAVFGASDFVARLPVAIASGLVPAAALAFREHLRDDETVAVAVVLAFAPPLVRYGRFLRGDVLAAGAALVAVGWLLRWVTVSTDGREADSEDAFDALGPDRHLYAGVAAWVIAFGFSGFAVATLVLVLAGALVAVDHDRIDGGDTSTGLAERSAAAGRWLHARATPLARAVFVLLGTWAVVFAPRGDGVARALANPIGFARTTFREPVAVFVGVRVLGREGTEFLPFVTDAISTALVTAGPLLAVAVGGLLADRYGLIEPARRRHRRVVLFASAWAGLGLIGYPVVATVAAPWTSVHVLVPAAIPAGVGLAAIYRYGRGERGFTRSEADGDRRAARAAVATLLLAAVAIHGAVVVLDDVATSPSPDGRFAQYGQPADDLEPLVGEMETALASVDSPNDRVVWVGERYVASDESALDRPPIEAESDRAAFGERLPMAWYVERTGAETAAVARPGDLEGEPAVVIADPAHEGTLSERLSNHRTRTVRLGLWNREVVVFLAGSGPGS</sequence>
<gene>
    <name evidence="2" type="ORF">ACFQE9_13325</name>
</gene>
<dbReference type="InterPro" id="IPR019962">
    <property type="entry name" value="CHP03663"/>
</dbReference>
<dbReference type="PANTHER" id="PTHR41710:SF2">
    <property type="entry name" value="GLYCOSYL TRANSFERASE FAMILY 39_83 DOMAIN-CONTAINING PROTEIN"/>
    <property type="match status" value="1"/>
</dbReference>
<protein>
    <submittedName>
        <fullName evidence="2">Flippase activity-associated protein Agl23</fullName>
    </submittedName>
</protein>
<dbReference type="NCBIfam" id="TIGR03663">
    <property type="entry name" value="flippase activity-associated protein Agl23"/>
    <property type="match status" value="1"/>
</dbReference>
<feature type="transmembrane region" description="Helical" evidence="1">
    <location>
        <begin position="132"/>
        <end position="150"/>
    </location>
</feature>
<evidence type="ECO:0000256" key="1">
    <source>
        <dbReference type="SAM" id="Phobius"/>
    </source>
</evidence>
<feature type="transmembrane region" description="Helical" evidence="1">
    <location>
        <begin position="338"/>
        <end position="360"/>
    </location>
</feature>
<feature type="transmembrane region" description="Helical" evidence="1">
    <location>
        <begin position="237"/>
        <end position="254"/>
    </location>
</feature>
<feature type="transmembrane region" description="Helical" evidence="1">
    <location>
        <begin position="407"/>
        <end position="426"/>
    </location>
</feature>
<evidence type="ECO:0000313" key="2">
    <source>
        <dbReference type="EMBL" id="MFC6893579.1"/>
    </source>
</evidence>
<evidence type="ECO:0000313" key="3">
    <source>
        <dbReference type="Proteomes" id="UP001596296"/>
    </source>
</evidence>
<proteinExistence type="predicted"/>
<keyword evidence="3" id="KW-1185">Reference proteome</keyword>
<keyword evidence="1" id="KW-0812">Transmembrane</keyword>
<comment type="caution">
    <text evidence="2">The sequence shown here is derived from an EMBL/GenBank/DDBJ whole genome shotgun (WGS) entry which is preliminary data.</text>
</comment>
<feature type="transmembrane region" description="Helical" evidence="1">
    <location>
        <begin position="79"/>
        <end position="99"/>
    </location>
</feature>
<dbReference type="AlphaFoldDB" id="A0ABD5UVY5"/>
<name>A0ABD5UVY5_9EURY</name>
<feature type="transmembrane region" description="Helical" evidence="1">
    <location>
        <begin position="366"/>
        <end position="386"/>
    </location>
</feature>
<dbReference type="RefSeq" id="WP_379745558.1">
    <property type="nucleotide sequence ID" value="NZ_JBHSVN010000001.1"/>
</dbReference>
<reference evidence="2 3" key="1">
    <citation type="journal article" date="2019" name="Int. J. Syst. Evol. Microbiol.">
        <title>The Global Catalogue of Microorganisms (GCM) 10K type strain sequencing project: providing services to taxonomists for standard genome sequencing and annotation.</title>
        <authorList>
            <consortium name="The Broad Institute Genomics Platform"/>
            <consortium name="The Broad Institute Genome Sequencing Center for Infectious Disease"/>
            <person name="Wu L."/>
            <person name="Ma J."/>
        </authorList>
    </citation>
    <scope>NUCLEOTIDE SEQUENCE [LARGE SCALE GENOMIC DNA]</scope>
    <source>
        <strain evidence="2 3">SKJ47</strain>
    </source>
</reference>
<accession>A0ABD5UVY5</accession>
<keyword evidence="1" id="KW-0472">Membrane</keyword>
<dbReference type="PANTHER" id="PTHR41710">
    <property type="entry name" value="GLYCOSYL TRANSFERASE, FAMILY 39"/>
    <property type="match status" value="1"/>
</dbReference>
<organism evidence="2 3">
    <name type="scientific">Halopenitus salinus</name>
    <dbReference type="NCBI Taxonomy" id="1198295"/>
    <lineage>
        <taxon>Archaea</taxon>
        <taxon>Methanobacteriati</taxon>
        <taxon>Methanobacteriota</taxon>
        <taxon>Stenosarchaea group</taxon>
        <taxon>Halobacteria</taxon>
        <taxon>Halobacteriales</taxon>
        <taxon>Haloferacaceae</taxon>
        <taxon>Halopenitus</taxon>
    </lineage>
</organism>
<feature type="transmembrane region" description="Helical" evidence="1">
    <location>
        <begin position="301"/>
        <end position="322"/>
    </location>
</feature>
<dbReference type="EMBL" id="JBHSXL010000009">
    <property type="protein sequence ID" value="MFC6893579.1"/>
    <property type="molecule type" value="Genomic_DNA"/>
</dbReference>
<feature type="transmembrane region" description="Helical" evidence="1">
    <location>
        <begin position="177"/>
        <end position="205"/>
    </location>
</feature>
<keyword evidence="1" id="KW-1133">Transmembrane helix</keyword>